<protein>
    <submittedName>
        <fullName evidence="1">DUF1853 family protein</fullName>
    </submittedName>
</protein>
<reference evidence="1 2" key="1">
    <citation type="submission" date="2020-03" db="EMBL/GenBank/DDBJ databases">
        <authorList>
            <person name="Zhu W."/>
        </authorList>
    </citation>
    <scope>NUCLEOTIDE SEQUENCE [LARGE SCALE GENOMIC DNA]</scope>
    <source>
        <strain evidence="1 2">323-1</strain>
    </source>
</reference>
<keyword evidence="2" id="KW-1185">Reference proteome</keyword>
<dbReference type="AlphaFoldDB" id="A0A6G8RXU1"/>
<dbReference type="InterPro" id="IPR015003">
    <property type="entry name" value="DUF1853"/>
</dbReference>
<gene>
    <name evidence="1" type="ORF">G8E00_12320</name>
</gene>
<evidence type="ECO:0000313" key="2">
    <source>
        <dbReference type="Proteomes" id="UP000502297"/>
    </source>
</evidence>
<dbReference type="RefSeq" id="WP_166010285.1">
    <property type="nucleotide sequence ID" value="NZ_CP049801.1"/>
</dbReference>
<evidence type="ECO:0000313" key="1">
    <source>
        <dbReference type="EMBL" id="QIO06670.1"/>
    </source>
</evidence>
<organism evidence="1 2">
    <name type="scientific">Acinetobacter shaoyimingii</name>
    <dbReference type="NCBI Taxonomy" id="2715164"/>
    <lineage>
        <taxon>Bacteria</taxon>
        <taxon>Pseudomonadati</taxon>
        <taxon>Pseudomonadota</taxon>
        <taxon>Gammaproteobacteria</taxon>
        <taxon>Moraxellales</taxon>
        <taxon>Moraxellaceae</taxon>
        <taxon>Acinetobacter</taxon>
    </lineage>
</organism>
<proteinExistence type="predicted"/>
<dbReference type="Pfam" id="PF08907">
    <property type="entry name" value="DUF1853"/>
    <property type="match status" value="1"/>
</dbReference>
<dbReference type="EMBL" id="CP049801">
    <property type="protein sequence ID" value="QIO06670.1"/>
    <property type="molecule type" value="Genomic_DNA"/>
</dbReference>
<accession>A0A6G8RXU1</accession>
<sequence length="282" mass="34092">MSEYFEPWFEYQQPIVRQLAFVVASPNIIQALPEQLHTQHTFELHSNDFWKDLYLRYIPRLKFLDQHPEELITFIQQLKSTRLGLRFEYLMWFWLQDAAYHHYQLIGHSIQIIDGKDTLGELDFLLINTQTQEVEHWEVALKYYLAEADYSLSHWYGLNRSDTLERKLKHFTQKQFQFKSALGHTIQKRIAILKGQLFIPINRPENTLPLFVNPYREVGQWGTQLFCSRYYRLNRLEWICPNEITDPIYAAFWCNGLYRNFKTKQHYMYRQPPILSICVKKM</sequence>
<dbReference type="Proteomes" id="UP000502297">
    <property type="component" value="Chromosome"/>
</dbReference>
<dbReference type="KEGG" id="asha:G8E00_12320"/>
<name>A0A6G8RXU1_9GAMM</name>